<dbReference type="GO" id="GO:0005634">
    <property type="term" value="C:nucleus"/>
    <property type="evidence" value="ECO:0007669"/>
    <property type="project" value="TreeGrafter"/>
</dbReference>
<evidence type="ECO:0000256" key="1">
    <source>
        <dbReference type="ARBA" id="ARBA00034127"/>
    </source>
</evidence>
<accession>A0A815Z0R8</accession>
<evidence type="ECO:0000313" key="4">
    <source>
        <dbReference type="Proteomes" id="UP000663832"/>
    </source>
</evidence>
<reference evidence="3" key="1">
    <citation type="submission" date="2021-02" db="EMBL/GenBank/DDBJ databases">
        <authorList>
            <person name="Nowell W R."/>
        </authorList>
    </citation>
    <scope>NUCLEOTIDE SEQUENCE</scope>
</reference>
<dbReference type="AlphaFoldDB" id="A0A815Z0R8"/>
<dbReference type="InterPro" id="IPR038356">
    <property type="entry name" value="Tma16_sf"/>
</dbReference>
<dbReference type="OrthoDB" id="270284at2759"/>
<dbReference type="Proteomes" id="UP000663832">
    <property type="component" value="Unassembled WGS sequence"/>
</dbReference>
<gene>
    <name evidence="3" type="ORF">QVE165_LOCUS49582</name>
</gene>
<organism evidence="3 4">
    <name type="scientific">Adineta steineri</name>
    <dbReference type="NCBI Taxonomy" id="433720"/>
    <lineage>
        <taxon>Eukaryota</taxon>
        <taxon>Metazoa</taxon>
        <taxon>Spiralia</taxon>
        <taxon>Gnathifera</taxon>
        <taxon>Rotifera</taxon>
        <taxon>Eurotatoria</taxon>
        <taxon>Bdelloidea</taxon>
        <taxon>Adinetida</taxon>
        <taxon>Adinetidae</taxon>
        <taxon>Adineta</taxon>
    </lineage>
</organism>
<protein>
    <recommendedName>
        <fullName evidence="5">Translation machinery-associated protein 16</fullName>
    </recommendedName>
</protein>
<proteinExistence type="inferred from homology"/>
<comment type="caution">
    <text evidence="3">The sequence shown here is derived from an EMBL/GenBank/DDBJ whole genome shotgun (WGS) entry which is preliminary data.</text>
</comment>
<keyword evidence="4" id="KW-1185">Reference proteome</keyword>
<dbReference type="PANTHER" id="PTHR13349:SF2">
    <property type="entry name" value="TRANSLATION MACHINERY-ASSOCIATED PROTEIN 16"/>
    <property type="match status" value="1"/>
</dbReference>
<dbReference type="InterPro" id="IPR021346">
    <property type="entry name" value="Tma16"/>
</dbReference>
<comment type="similarity">
    <text evidence="1">Belongs to the TMA16 family.</text>
</comment>
<feature type="region of interest" description="Disordered" evidence="2">
    <location>
        <begin position="1"/>
        <end position="25"/>
    </location>
</feature>
<dbReference type="Gene3D" id="1.20.1440.170">
    <property type="entry name" value="Translation machinery-associated protein 16-like"/>
    <property type="match status" value="1"/>
</dbReference>
<evidence type="ECO:0000313" key="3">
    <source>
        <dbReference type="EMBL" id="CAF1577428.1"/>
    </source>
</evidence>
<dbReference type="Pfam" id="PF11176">
    <property type="entry name" value="Tma16"/>
    <property type="match status" value="1"/>
</dbReference>
<dbReference type="FunFam" id="1.20.1440.170:FF:000001">
    <property type="entry name" value="Translation machinery-associated 16 homolog"/>
    <property type="match status" value="1"/>
</dbReference>
<evidence type="ECO:0008006" key="5">
    <source>
        <dbReference type="Google" id="ProtNLM"/>
    </source>
</evidence>
<name>A0A815Z0R8_9BILA</name>
<evidence type="ECO:0000256" key="2">
    <source>
        <dbReference type="SAM" id="MobiDB-lite"/>
    </source>
</evidence>
<dbReference type="EMBL" id="CAJNOM010000911">
    <property type="protein sequence ID" value="CAF1577428.1"/>
    <property type="molecule type" value="Genomic_DNA"/>
</dbReference>
<dbReference type="PANTHER" id="PTHR13349">
    <property type="entry name" value="TRANSLATION MACHINERY-ASSOCIATED PROTEIN 16"/>
    <property type="match status" value="1"/>
</dbReference>
<sequence length="190" mass="22301">MAKDKKLKLNGKPMHPNSRKAKQVSKIECHAGRVVKKRQNTKAKFNNLRERIQWFKDQLDENQTQLSKQEVNQLIQRYLQRFQDELDQIEMKNQIGHRQKTPQYASRKSLIESTVNGEQHEYETNGIEIPNLTQADAVKELRIWDGSIRFMPRLKLCLFKHNNSISNKTDNDDQIVAVDHESESMDSDVE</sequence>